<dbReference type="Gene3D" id="3.10.580.10">
    <property type="entry name" value="CBS-domain"/>
    <property type="match status" value="1"/>
</dbReference>
<dbReference type="RefSeq" id="WP_108567077.1">
    <property type="nucleotide sequence ID" value="NZ_CP031769.1"/>
</dbReference>
<dbReference type="SMART" id="SM00116">
    <property type="entry name" value="CBS"/>
    <property type="match status" value="2"/>
</dbReference>
<gene>
    <name evidence="4" type="ORF">D0Y50_11950</name>
</gene>
<reference evidence="4 5" key="1">
    <citation type="submission" date="2018-08" db="EMBL/GenBank/DDBJ databases">
        <title>Salinimonas sediminis sp. nov., a piezophilic bacterium isolated from a deep-sea sediment sample from the New Britain Trench.</title>
        <authorList>
            <person name="Cao J."/>
        </authorList>
    </citation>
    <scope>NUCLEOTIDE SEQUENCE [LARGE SCALE GENOMIC DNA]</scope>
    <source>
        <strain evidence="4 5">N102</strain>
    </source>
</reference>
<dbReference type="SUPFAM" id="SSF54631">
    <property type="entry name" value="CBS-domain pair"/>
    <property type="match status" value="1"/>
</dbReference>
<dbReference type="InterPro" id="IPR000644">
    <property type="entry name" value="CBS_dom"/>
</dbReference>
<dbReference type="PANTHER" id="PTHR43080">
    <property type="entry name" value="CBS DOMAIN-CONTAINING PROTEIN CBSX3, MITOCHONDRIAL"/>
    <property type="match status" value="1"/>
</dbReference>
<dbReference type="Pfam" id="PF00571">
    <property type="entry name" value="CBS"/>
    <property type="match status" value="2"/>
</dbReference>
<organism evidence="4 5">
    <name type="scientific">Salinimonas sediminis</name>
    <dbReference type="NCBI Taxonomy" id="2303538"/>
    <lineage>
        <taxon>Bacteria</taxon>
        <taxon>Pseudomonadati</taxon>
        <taxon>Pseudomonadota</taxon>
        <taxon>Gammaproteobacteria</taxon>
        <taxon>Alteromonadales</taxon>
        <taxon>Alteromonadaceae</taxon>
        <taxon>Alteromonas/Salinimonas group</taxon>
        <taxon>Salinimonas</taxon>
    </lineage>
</organism>
<evidence type="ECO:0000256" key="2">
    <source>
        <dbReference type="PROSITE-ProRule" id="PRU00703"/>
    </source>
</evidence>
<dbReference type="PANTHER" id="PTHR43080:SF2">
    <property type="entry name" value="CBS DOMAIN-CONTAINING PROTEIN"/>
    <property type="match status" value="1"/>
</dbReference>
<evidence type="ECO:0000259" key="3">
    <source>
        <dbReference type="PROSITE" id="PS51371"/>
    </source>
</evidence>
<protein>
    <submittedName>
        <fullName evidence="4">CBS domain-containing protein</fullName>
    </submittedName>
</protein>
<keyword evidence="1 2" id="KW-0129">CBS domain</keyword>
<feature type="domain" description="CBS" evidence="3">
    <location>
        <begin position="81"/>
        <end position="141"/>
    </location>
</feature>
<dbReference type="CDD" id="cd04584">
    <property type="entry name" value="CBS_pair_AcuB_like"/>
    <property type="match status" value="1"/>
</dbReference>
<dbReference type="AlphaFoldDB" id="A0A346NN92"/>
<dbReference type="KEGG" id="salm:D0Y50_11950"/>
<dbReference type="OrthoDB" id="9794094at2"/>
<evidence type="ECO:0000313" key="4">
    <source>
        <dbReference type="EMBL" id="AXR06999.1"/>
    </source>
</evidence>
<dbReference type="PROSITE" id="PS51371">
    <property type="entry name" value="CBS"/>
    <property type="match status" value="2"/>
</dbReference>
<accession>A0A346NN92</accession>
<dbReference type="EMBL" id="CP031769">
    <property type="protein sequence ID" value="AXR06999.1"/>
    <property type="molecule type" value="Genomic_DNA"/>
</dbReference>
<proteinExistence type="predicted"/>
<evidence type="ECO:0000313" key="5">
    <source>
        <dbReference type="Proteomes" id="UP000262073"/>
    </source>
</evidence>
<dbReference type="InterPro" id="IPR051257">
    <property type="entry name" value="Diverse_CBS-Domain"/>
</dbReference>
<name>A0A346NN92_9ALTE</name>
<keyword evidence="5" id="KW-1185">Reference proteome</keyword>
<feature type="domain" description="CBS" evidence="3">
    <location>
        <begin position="7"/>
        <end position="64"/>
    </location>
</feature>
<dbReference type="InterPro" id="IPR046342">
    <property type="entry name" value="CBS_dom_sf"/>
</dbReference>
<evidence type="ECO:0000256" key="1">
    <source>
        <dbReference type="ARBA" id="ARBA00023122"/>
    </source>
</evidence>
<sequence length="146" mass="16670">MHIEHIMSVKLVTVNMDDNFATIQELFEKTGFRHLLVVESHRLTGVISDRDLLRTISPFLNTPGERRCDRATLHRRAHQIMARNLITITGEVSVSHALHLFNSHKISCLPVIDVNACPIGIVSWRDIMRYLELRIRGNRGLGTPAR</sequence>
<dbReference type="Proteomes" id="UP000262073">
    <property type="component" value="Chromosome"/>
</dbReference>